<dbReference type="AlphaFoldDB" id="A0A0A0EM11"/>
<accession>A0A0A0EM11</accession>
<keyword evidence="1" id="KW-0732">Signal</keyword>
<dbReference type="eggNOG" id="COG0823">
    <property type="taxonomic scope" value="Bacteria"/>
</dbReference>
<keyword evidence="3" id="KW-1185">Reference proteome</keyword>
<sequence length="309" mass="32119">MRYRTALLATSLLVGALAAGTAGALSEFGIEGMHVVSTRADEVRASVAPDGQRIVWARSRREDGAHMPGRELWQARLIENRWQDAIPLSLNGTGEDFDPAFSGDGRWLYFASNREGDAGGTDLYRAPVLAAGGFGEPQSLGPGVNGIGDERAPSVSGDGLRLLFAGNGHGGAGGFDLFVAHWDGAAFVDPRPLPGINTVADEIDAAWLGDGEAIVFARADATTNATTGPGATAPTRLYLAQCDGSRYAVAAPLALSFNTAEGRTLGPALDWSRPGELLVSGIAPSPRAGQTDIYRMKAPTVTGSPGCVE</sequence>
<dbReference type="STRING" id="1122185.N792_11270"/>
<dbReference type="Proteomes" id="UP000030017">
    <property type="component" value="Unassembled WGS sequence"/>
</dbReference>
<evidence type="ECO:0000256" key="1">
    <source>
        <dbReference type="SAM" id="SignalP"/>
    </source>
</evidence>
<reference evidence="2 3" key="1">
    <citation type="submission" date="2013-08" db="EMBL/GenBank/DDBJ databases">
        <title>Genome sequencing of Lysobacter.</title>
        <authorList>
            <person name="Zhang S."/>
            <person name="Wang G."/>
        </authorList>
    </citation>
    <scope>NUCLEOTIDE SEQUENCE [LARGE SCALE GENOMIC DNA]</scope>
    <source>
        <strain evidence="2 3">Ko07</strain>
    </source>
</reference>
<comment type="caution">
    <text evidence="2">The sequence shown here is derived from an EMBL/GenBank/DDBJ whole genome shotgun (WGS) entry which is preliminary data.</text>
</comment>
<organism evidence="2 3">
    <name type="scientific">Lysobacter concretionis Ko07 = DSM 16239</name>
    <dbReference type="NCBI Taxonomy" id="1122185"/>
    <lineage>
        <taxon>Bacteria</taxon>
        <taxon>Pseudomonadati</taxon>
        <taxon>Pseudomonadota</taxon>
        <taxon>Gammaproteobacteria</taxon>
        <taxon>Lysobacterales</taxon>
        <taxon>Lysobacteraceae</taxon>
        <taxon>Novilysobacter</taxon>
    </lineage>
</organism>
<dbReference type="InterPro" id="IPR011042">
    <property type="entry name" value="6-blade_b-propeller_TolB-like"/>
</dbReference>
<dbReference type="InterPro" id="IPR011659">
    <property type="entry name" value="WD40"/>
</dbReference>
<feature type="signal peptide" evidence="1">
    <location>
        <begin position="1"/>
        <end position="24"/>
    </location>
</feature>
<dbReference type="SUPFAM" id="SSF82171">
    <property type="entry name" value="DPP6 N-terminal domain-like"/>
    <property type="match status" value="1"/>
</dbReference>
<evidence type="ECO:0000313" key="2">
    <source>
        <dbReference type="EMBL" id="KGM51315.1"/>
    </source>
</evidence>
<evidence type="ECO:0000313" key="3">
    <source>
        <dbReference type="Proteomes" id="UP000030017"/>
    </source>
</evidence>
<feature type="chain" id="PRO_5001969219" evidence="1">
    <location>
        <begin position="25"/>
        <end position="309"/>
    </location>
</feature>
<name>A0A0A0EM11_9GAMM</name>
<dbReference type="Pfam" id="PF07676">
    <property type="entry name" value="PD40"/>
    <property type="match status" value="3"/>
</dbReference>
<protein>
    <submittedName>
        <fullName evidence="2">TolB-like protein</fullName>
    </submittedName>
</protein>
<dbReference type="RefSeq" id="WP_036194540.1">
    <property type="nucleotide sequence ID" value="NZ_AVPS01000007.1"/>
</dbReference>
<dbReference type="OrthoDB" id="9809364at2"/>
<proteinExistence type="predicted"/>
<gene>
    <name evidence="2" type="ORF">N792_11270</name>
</gene>
<dbReference type="EMBL" id="AVPS01000007">
    <property type="protein sequence ID" value="KGM51315.1"/>
    <property type="molecule type" value="Genomic_DNA"/>
</dbReference>
<dbReference type="Gene3D" id="2.120.10.30">
    <property type="entry name" value="TolB, C-terminal domain"/>
    <property type="match status" value="2"/>
</dbReference>